<dbReference type="Proteomes" id="UP000009168">
    <property type="component" value="Unassembled WGS sequence"/>
</dbReference>
<keyword evidence="2" id="KW-1185">Reference proteome</keyword>
<evidence type="ECO:0000313" key="1">
    <source>
        <dbReference type="EMBL" id="EWS76386.1"/>
    </source>
</evidence>
<gene>
    <name evidence="1" type="ORF">TTHERM_000019719</name>
</gene>
<dbReference type="RefSeq" id="XP_012651170.1">
    <property type="nucleotide sequence ID" value="XM_012795716.1"/>
</dbReference>
<evidence type="ECO:0000313" key="2">
    <source>
        <dbReference type="Proteomes" id="UP000009168"/>
    </source>
</evidence>
<accession>W7XKC0</accession>
<reference evidence="2" key="1">
    <citation type="journal article" date="2006" name="PLoS Biol.">
        <title>Macronuclear genome sequence of the ciliate Tetrahymena thermophila, a model eukaryote.</title>
        <authorList>
            <person name="Eisen J.A."/>
            <person name="Coyne R.S."/>
            <person name="Wu M."/>
            <person name="Wu D."/>
            <person name="Thiagarajan M."/>
            <person name="Wortman J.R."/>
            <person name="Badger J.H."/>
            <person name="Ren Q."/>
            <person name="Amedeo P."/>
            <person name="Jones K.M."/>
            <person name="Tallon L.J."/>
            <person name="Delcher A.L."/>
            <person name="Salzberg S.L."/>
            <person name="Silva J.C."/>
            <person name="Haas B.J."/>
            <person name="Majoros W.H."/>
            <person name="Farzad M."/>
            <person name="Carlton J.M."/>
            <person name="Smith R.K. Jr."/>
            <person name="Garg J."/>
            <person name="Pearlman R.E."/>
            <person name="Karrer K.M."/>
            <person name="Sun L."/>
            <person name="Manning G."/>
            <person name="Elde N.C."/>
            <person name="Turkewitz A.P."/>
            <person name="Asai D.J."/>
            <person name="Wilkes D.E."/>
            <person name="Wang Y."/>
            <person name="Cai H."/>
            <person name="Collins K."/>
            <person name="Stewart B.A."/>
            <person name="Lee S.R."/>
            <person name="Wilamowska K."/>
            <person name="Weinberg Z."/>
            <person name="Ruzzo W.L."/>
            <person name="Wloga D."/>
            <person name="Gaertig J."/>
            <person name="Frankel J."/>
            <person name="Tsao C.-C."/>
            <person name="Gorovsky M.A."/>
            <person name="Keeling P.J."/>
            <person name="Waller R.F."/>
            <person name="Patron N.J."/>
            <person name="Cherry J.M."/>
            <person name="Stover N.A."/>
            <person name="Krieger C.J."/>
            <person name="del Toro C."/>
            <person name="Ryder H.F."/>
            <person name="Williamson S.C."/>
            <person name="Barbeau R.A."/>
            <person name="Hamilton E.P."/>
            <person name="Orias E."/>
        </authorList>
    </citation>
    <scope>NUCLEOTIDE SEQUENCE [LARGE SCALE GENOMIC DNA]</scope>
    <source>
        <strain evidence="2">SB210</strain>
    </source>
</reference>
<dbReference type="InParanoid" id="W7XKC0"/>
<organism evidence="1 2">
    <name type="scientific">Tetrahymena thermophila (strain SB210)</name>
    <dbReference type="NCBI Taxonomy" id="312017"/>
    <lineage>
        <taxon>Eukaryota</taxon>
        <taxon>Sar</taxon>
        <taxon>Alveolata</taxon>
        <taxon>Ciliophora</taxon>
        <taxon>Intramacronucleata</taxon>
        <taxon>Oligohymenophorea</taxon>
        <taxon>Hymenostomatida</taxon>
        <taxon>Tetrahymenina</taxon>
        <taxon>Tetrahymenidae</taxon>
        <taxon>Tetrahymena</taxon>
    </lineage>
</organism>
<protein>
    <submittedName>
        <fullName evidence="1">Uncharacterized protein</fullName>
    </submittedName>
</protein>
<dbReference type="EMBL" id="GG662845">
    <property type="protein sequence ID" value="EWS76386.1"/>
    <property type="molecule type" value="Genomic_DNA"/>
</dbReference>
<dbReference type="KEGG" id="tet:TTHERM_000019719"/>
<dbReference type="AlphaFoldDB" id="W7XKC0"/>
<sequence>MKYKNLLTQQILFQLNYIQIILYFYNQMIRILTYISDKCIHIKENPDFQQKEGKKKYALSKKKLKNREKFKKNILKKKIARNQEQKIIFIKFNNNNYYIQFFKNTDQLSLIITTFLNKFFNKKYQDYLNNVTLTKQFFCISYQKQIYKLIFHSYNNLLIFFIHFC</sequence>
<dbReference type="GeneID" id="24436851"/>
<proteinExistence type="predicted"/>
<name>W7XKC0_TETTS</name>